<gene>
    <name evidence="8" type="ORF">CSC94_03805</name>
</gene>
<reference evidence="8 9" key="1">
    <citation type="submission" date="2017-10" db="EMBL/GenBank/DDBJ databases">
        <title>Sedimentibacterium mangrovi gen. nov., sp. nov., a novel member of family Phyllobacteriacea isolated from mangrove sediment.</title>
        <authorList>
            <person name="Liao H."/>
            <person name="Tian Y."/>
        </authorList>
    </citation>
    <scope>NUCLEOTIDE SEQUENCE [LARGE SCALE GENOMIC DNA]</scope>
    <source>
        <strain evidence="8 9">X9-2-2</strain>
    </source>
</reference>
<dbReference type="GO" id="GO:0008168">
    <property type="term" value="F:methyltransferase activity"/>
    <property type="evidence" value="ECO:0007669"/>
    <property type="project" value="UniProtKB-KW"/>
</dbReference>
<evidence type="ECO:0000259" key="7">
    <source>
        <dbReference type="Pfam" id="PF21173"/>
    </source>
</evidence>
<dbReference type="InterPro" id="IPR000962">
    <property type="entry name" value="Znf_DskA_TraR"/>
</dbReference>
<name>A0A2G1QUE6_9HYPH</name>
<dbReference type="GO" id="GO:0008270">
    <property type="term" value="F:zinc ion binding"/>
    <property type="evidence" value="ECO:0007669"/>
    <property type="project" value="UniProtKB-KW"/>
</dbReference>
<dbReference type="OrthoDB" id="1121111at2"/>
<evidence type="ECO:0000256" key="4">
    <source>
        <dbReference type="PROSITE-ProRule" id="PRU00510"/>
    </source>
</evidence>
<dbReference type="AlphaFoldDB" id="A0A2G1QUE6"/>
<dbReference type="Gene3D" id="1.20.120.910">
    <property type="entry name" value="DksA, coiled-coil domain"/>
    <property type="match status" value="1"/>
</dbReference>
<dbReference type="PANTHER" id="PTHR33823">
    <property type="entry name" value="RNA POLYMERASE-BINDING TRANSCRIPTION FACTOR DKSA-RELATED"/>
    <property type="match status" value="1"/>
</dbReference>
<evidence type="ECO:0000313" key="9">
    <source>
        <dbReference type="Proteomes" id="UP000221168"/>
    </source>
</evidence>
<keyword evidence="9" id="KW-1185">Reference proteome</keyword>
<sequence length="104" mass="11596">MVDVAYFKNKLLSRQAELKERLDEIEHDLDEPASADTEERATEREGDEVLESLGNQGAAELKRIDAALKRIDDGSYGDCVKCGEEIAPERLELLPATPFCRNCA</sequence>
<keyword evidence="8" id="KW-0808">Transferase</keyword>
<dbReference type="Proteomes" id="UP000221168">
    <property type="component" value="Unassembled WGS sequence"/>
</dbReference>
<evidence type="ECO:0000259" key="6">
    <source>
        <dbReference type="Pfam" id="PF01258"/>
    </source>
</evidence>
<keyword evidence="8" id="KW-0489">Methyltransferase</keyword>
<dbReference type="PANTHER" id="PTHR33823:SF4">
    <property type="entry name" value="GENERAL STRESS PROTEIN 16O"/>
    <property type="match status" value="1"/>
</dbReference>
<feature type="domain" description="Zinc finger DksA/TraR C4-type" evidence="6">
    <location>
        <begin position="74"/>
        <end position="104"/>
    </location>
</feature>
<dbReference type="EMBL" id="PDVP01000001">
    <property type="protein sequence ID" value="PHP69105.1"/>
    <property type="molecule type" value="Genomic_DNA"/>
</dbReference>
<comment type="caution">
    <text evidence="8">The sequence shown here is derived from an EMBL/GenBank/DDBJ whole genome shotgun (WGS) entry which is preliminary data.</text>
</comment>
<keyword evidence="1" id="KW-0479">Metal-binding</keyword>
<dbReference type="GO" id="GO:0032259">
    <property type="term" value="P:methylation"/>
    <property type="evidence" value="ECO:0007669"/>
    <property type="project" value="UniProtKB-KW"/>
</dbReference>
<evidence type="ECO:0000256" key="3">
    <source>
        <dbReference type="ARBA" id="ARBA00022833"/>
    </source>
</evidence>
<proteinExistence type="predicted"/>
<evidence type="ECO:0000256" key="1">
    <source>
        <dbReference type="ARBA" id="ARBA00022723"/>
    </source>
</evidence>
<feature type="domain" description="DnaK suppressor protein-like N-terminal" evidence="7">
    <location>
        <begin position="7"/>
        <end position="71"/>
    </location>
</feature>
<organism evidence="8 9">
    <name type="scientific">Zhengella mangrovi</name>
    <dbReference type="NCBI Taxonomy" id="1982044"/>
    <lineage>
        <taxon>Bacteria</taxon>
        <taxon>Pseudomonadati</taxon>
        <taxon>Pseudomonadota</taxon>
        <taxon>Alphaproteobacteria</taxon>
        <taxon>Hyphomicrobiales</taxon>
        <taxon>Notoacmeibacteraceae</taxon>
        <taxon>Zhengella</taxon>
    </lineage>
</organism>
<dbReference type="InterPro" id="IPR048487">
    <property type="entry name" value="DksA-like_N"/>
</dbReference>
<keyword evidence="3" id="KW-0862">Zinc</keyword>
<dbReference type="SUPFAM" id="SSF57716">
    <property type="entry name" value="Glucocorticoid receptor-like (DNA-binding domain)"/>
    <property type="match status" value="1"/>
</dbReference>
<feature type="zinc finger region" description="dksA C4-type" evidence="4">
    <location>
        <begin position="79"/>
        <end position="103"/>
    </location>
</feature>
<evidence type="ECO:0000256" key="5">
    <source>
        <dbReference type="SAM" id="MobiDB-lite"/>
    </source>
</evidence>
<protein>
    <submittedName>
        <fullName evidence="8">Dimethylmenaquinone methyltransferase</fullName>
    </submittedName>
</protein>
<dbReference type="SUPFAM" id="SSF109635">
    <property type="entry name" value="DnaK suppressor protein DksA, alpha-hairpin domain"/>
    <property type="match status" value="1"/>
</dbReference>
<dbReference type="InterPro" id="IPR037187">
    <property type="entry name" value="DnaK_N"/>
</dbReference>
<accession>A0A2G1QUE6</accession>
<feature type="region of interest" description="Disordered" evidence="5">
    <location>
        <begin position="24"/>
        <end position="52"/>
    </location>
</feature>
<dbReference type="Pfam" id="PF21173">
    <property type="entry name" value="DksA-like_N"/>
    <property type="match status" value="1"/>
</dbReference>
<evidence type="ECO:0000313" key="8">
    <source>
        <dbReference type="EMBL" id="PHP69105.1"/>
    </source>
</evidence>
<dbReference type="RefSeq" id="WP_099303845.1">
    <property type="nucleotide sequence ID" value="NZ_PDVP01000001.1"/>
</dbReference>
<evidence type="ECO:0000256" key="2">
    <source>
        <dbReference type="ARBA" id="ARBA00022771"/>
    </source>
</evidence>
<dbReference type="PROSITE" id="PS51128">
    <property type="entry name" value="ZF_DKSA_2"/>
    <property type="match status" value="1"/>
</dbReference>
<dbReference type="Pfam" id="PF01258">
    <property type="entry name" value="zf-dskA_traR"/>
    <property type="match status" value="1"/>
</dbReference>
<keyword evidence="2" id="KW-0863">Zinc-finger</keyword>